<organism evidence="1 2">
    <name type="scientific">Murinocardiopsis flavida</name>
    <dbReference type="NCBI Taxonomy" id="645275"/>
    <lineage>
        <taxon>Bacteria</taxon>
        <taxon>Bacillati</taxon>
        <taxon>Actinomycetota</taxon>
        <taxon>Actinomycetes</taxon>
        <taxon>Streptosporangiales</taxon>
        <taxon>Nocardiopsidaceae</taxon>
        <taxon>Murinocardiopsis</taxon>
    </lineage>
</organism>
<dbReference type="InterPro" id="IPR006748">
    <property type="entry name" value="NH2Glyco/OHUrea_AB-resist_kin"/>
</dbReference>
<dbReference type="Proteomes" id="UP000240542">
    <property type="component" value="Unassembled WGS sequence"/>
</dbReference>
<evidence type="ECO:0000313" key="1">
    <source>
        <dbReference type="EMBL" id="PSK99684.1"/>
    </source>
</evidence>
<dbReference type="SUPFAM" id="SSF56112">
    <property type="entry name" value="Protein kinase-like (PK-like)"/>
    <property type="match status" value="1"/>
</dbReference>
<reference evidence="1 2" key="1">
    <citation type="submission" date="2018-03" db="EMBL/GenBank/DDBJ databases">
        <title>Genomic Encyclopedia of Archaeal and Bacterial Type Strains, Phase II (KMG-II): from individual species to whole genera.</title>
        <authorList>
            <person name="Goeker M."/>
        </authorList>
    </citation>
    <scope>NUCLEOTIDE SEQUENCE [LARGE SCALE GENOMIC DNA]</scope>
    <source>
        <strain evidence="1 2">DSM 45312</strain>
    </source>
</reference>
<dbReference type="OrthoDB" id="3638028at2"/>
<comment type="caution">
    <text evidence="1">The sequence shown here is derived from an EMBL/GenBank/DDBJ whole genome shotgun (WGS) entry which is preliminary data.</text>
</comment>
<accession>A0A2P8DR78</accession>
<dbReference type="InterPro" id="IPR011009">
    <property type="entry name" value="Kinase-like_dom_sf"/>
</dbReference>
<sequence>MTAAPAPLPSGIAAHVASYGGTRWLDTLPELLAGLCARWGLEPGRPFTGGSCSWAAPVRTADGAHAVLKVSWPHRESRGEAAALRHWAGDGAIRVLAESAADSAMLLEACDPGTKLRDHDSPAEERLVRAARLLSGLHGREPRAGLGLERIVDVMDEWAELVVRRMAEFRPGYDPHLVAAAVELLRGLPRSAGREVVVHGDFNPGNVLAARRMPWLAIDPKPMTGDPGYDPCPLVMQVDPPMRHPEPDKVARHRFGLVADIMGEPADRLAAWAFARLVESAFDLLNVGRAADAEAAIAKARLLADQAGV</sequence>
<dbReference type="GO" id="GO:0016301">
    <property type="term" value="F:kinase activity"/>
    <property type="evidence" value="ECO:0007669"/>
    <property type="project" value="UniProtKB-KW"/>
</dbReference>
<keyword evidence="1" id="KW-0808">Transferase</keyword>
<dbReference type="EMBL" id="PYGA01000003">
    <property type="protein sequence ID" value="PSK99684.1"/>
    <property type="molecule type" value="Genomic_DNA"/>
</dbReference>
<evidence type="ECO:0000313" key="2">
    <source>
        <dbReference type="Proteomes" id="UP000240542"/>
    </source>
</evidence>
<proteinExistence type="predicted"/>
<protein>
    <submittedName>
        <fullName evidence="1">Streptomycin 6-kinase</fullName>
    </submittedName>
</protein>
<dbReference type="GO" id="GO:0016773">
    <property type="term" value="F:phosphotransferase activity, alcohol group as acceptor"/>
    <property type="evidence" value="ECO:0007669"/>
    <property type="project" value="InterPro"/>
</dbReference>
<name>A0A2P8DR78_9ACTN</name>
<keyword evidence="2" id="KW-1185">Reference proteome</keyword>
<dbReference type="Pfam" id="PF04655">
    <property type="entry name" value="APH_6_hur"/>
    <property type="match status" value="1"/>
</dbReference>
<dbReference type="AlphaFoldDB" id="A0A2P8DR78"/>
<dbReference type="GO" id="GO:0019748">
    <property type="term" value="P:secondary metabolic process"/>
    <property type="evidence" value="ECO:0007669"/>
    <property type="project" value="InterPro"/>
</dbReference>
<dbReference type="RefSeq" id="WP_106582054.1">
    <property type="nucleotide sequence ID" value="NZ_PYGA01000003.1"/>
</dbReference>
<dbReference type="Gene3D" id="3.90.1200.10">
    <property type="match status" value="1"/>
</dbReference>
<keyword evidence="1" id="KW-0418">Kinase</keyword>
<gene>
    <name evidence="1" type="ORF">CLV63_103411</name>
</gene>